<accession>W0MQE3</accession>
<reference evidence="3 4" key="1">
    <citation type="submission" date="2013-12" db="EMBL/GenBank/DDBJ databases">
        <title>Interactions Between Genome Architecture and Virulence Genes in Pseudomonas syringae, strain CC1557 as a model.</title>
        <authorList>
            <person name="Baltrus D."/>
            <person name="Hockett K."/>
            <person name="Karlsrud E."/>
            <person name="Dougherty K."/>
            <person name="Nishimura M."/>
        </authorList>
    </citation>
    <scope>NUCLEOTIDE SEQUENCE [LARGE SCALE GENOMIC DNA]</scope>
    <source>
        <strain evidence="3 4">CC1557</strain>
    </source>
</reference>
<feature type="region of interest" description="Disordered" evidence="1">
    <location>
        <begin position="4703"/>
        <end position="4722"/>
    </location>
</feature>
<dbReference type="InterPro" id="IPR012334">
    <property type="entry name" value="Pectin_lyas_fold"/>
</dbReference>
<dbReference type="Pfam" id="PF05860">
    <property type="entry name" value="TPS"/>
    <property type="match status" value="1"/>
</dbReference>
<dbReference type="KEGG" id="psyr:N018_11170"/>
<name>W0MQE3_PSESX</name>
<dbReference type="Proteomes" id="UP000019089">
    <property type="component" value="Chromosome"/>
</dbReference>
<dbReference type="SUPFAM" id="SSF51126">
    <property type="entry name" value="Pectin lyase-like"/>
    <property type="match status" value="1"/>
</dbReference>
<dbReference type="InterPro" id="IPR008619">
    <property type="entry name" value="Filamentous_hemagglutn_rpt"/>
</dbReference>
<evidence type="ECO:0000313" key="4">
    <source>
        <dbReference type="Proteomes" id="UP000019089"/>
    </source>
</evidence>
<proteinExistence type="predicted"/>
<dbReference type="eggNOG" id="COG3210">
    <property type="taxonomic scope" value="Bacteria"/>
</dbReference>
<evidence type="ECO:0000256" key="1">
    <source>
        <dbReference type="SAM" id="MobiDB-lite"/>
    </source>
</evidence>
<feature type="domain" description="Filamentous haemagglutinin FhaB/tRNA nuclease CdiA-like TPS" evidence="2">
    <location>
        <begin position="64"/>
        <end position="185"/>
    </location>
</feature>
<protein>
    <submittedName>
        <fullName evidence="3">Filamentous hemagglutinin</fullName>
    </submittedName>
</protein>
<sequence>MDVHQLALLARQPSAVLVERRSFWGISKRGLALILANAMFWQPLLVQAEGIVVSGTNTSLNQAGNGVPIVNIAAPNASGLSHNQYQQFNVDSQGVILNNSTNQTQSTQLGGIIVGNSNLRGTAASTILNEVVGANASQLKGYTEVAGQAARVIVANPYGISCNGCGFINTPQVTLTTGKPVLDANGQLQRFNVQGGSISIDGVGLNADNVDQFDIITRSAKINAELHARRLNIIAGRNDVDAQTLNATALPDDGSTKPELAIDSSALGGMYAGAIRLVGTEAGVGVRLAADLAASGGDIQIDANGHLNVMQTAASGAVTVKATSAEVNGPVYAGSSLAITTAGNLTTQKNVAARDALTLSAGGQLTNTAVIEAGVNADNSRNASGDIALSANGLGNSGSITASRSLQASVTQTLNNQGATLNGQSSTRIVAATIDNRQSGRILSQSGSVDITASQVLNTQSGLISSNGNLTITAGSLDNSQQGKLSSSSALSARISGQLLNQLGLVSANGDLLLNAATLDNRSAEISSLGNLTSTVGQFDNREKGRLLANGTLQLTSDNLNNQNGSVAGQQNVQLALGQLTNTGNGSVYARNSLGLNITGALNNDQGVLRSDGTLDVRAASLSNTTGSVTSASTASISTSGAVVNQGGQIVSDAQLTLSSGSLDNSQSGRIAGNGVVLSTGTLTNRQSGSLTSTGALRLTATQVNNSDAGRIASAMALTAVVTGLDQSNDGRMYGNSDVSLDMSNGLLNNQSGQISAPGQLLLKNLTTVNNQSGKISSATGFTLAATTLDNTGGSVISDKALNVRIAQVLTNLRGQISATGVDLNAATLDNHSGELSSLGALTANIGQFDNRDKGRLLANGALLLTADNLNNQNGIVSGQQGVQLNLGQLTNTGGGSIYAKNSLGLTLGGTLNNDQGVLRSDGSLTVRGASLGNSAGSISSAGVASISINKDVVNHGGQILSDAQLTLVSGSLDNSQSGRITSNGLLLTTGTFDNHQDGRLTSTGALQMNAGLVNNSDAGRIASAMALTAVVTGLDQTNDGRLYSNSDVSLDMSNGVLNNQGGLINAPGQLLLKNLTSVNNRNGEISSANGFTLAANSLDNTEGSLLSDKALVVRINQLLTNLRGKISANGVNLSAATLDNRNAELSSLSTLTANIGEFDNREKGRLLANGALLLTADTLDNRNGVVSGQQDAQLNLGQLINAGGGSVYAKNRLGLTLSGVLNNNQGVLRSDGTLDLKAASLANSGGSVTSAGVSVLTTDAAVVNQGGQILSDATLTLTSGSLDNSQSGRIASNGLVLATGAFDNQQDGRLTSTGTLQLNAGLVNNSEAGRIASAMALTAVVTGLNQTRDGRLYGNGNVSLDLSNGVLNNQGGLINAPGQLLLKNLTSVNNQSGEISSADGFTLAANSLDNTGGRVISDKALIVRIDQLLTNLRGLISATGVELSAATLDNRNAELSSLGNLTATVGQMDNSGKGRLLANGALLLKADTLNNQSAGAISGQQAVQLELGQLINTGSGSVYAKNSLGLTVSGSLNNDNGVLRSDGLLDVSAASLANTAGSVTSSDALVLKIDGAVVNRGGQILSDAALTLTSASLDNSQNGRIAGKGVTLETGAFDNQQGGRLTSTGTLQINAGQVNNSDAGRIASAMALTAVVTGLNQTNDGRLYGNRDVSLDLSNGVLNNQGGLITAPGQLLLKNLVSVDNQNGEISSANGFTLAASSLDNTGGSVLSDKALIVRVDQLLTNLRGLVSGNGIDLAAGELNNNSGSVSSDADLLLNITGKLSNQKGELTSAAGTTLSALSLDNAAGQVMADRFLNMVITDAIDNQGGTLGAGQGIDISAVSLDNRQSGVLVTDGQLTLKLTGALDNRVGGSLQAKGLMDLSSQTLDNRGGRLAAQNLLIVHSDSVDNRGGSIRAEKGMQLFVGELDNSQTGLNTNQKGLIHSNADLELVGKRLDNQNGLLNAAGLMQLQVESVLNGSGRIASQADLIANIDGLTQQGGELVAQGNLTLTGKTLDNQSGGLVGSTKALKIDVADIDNKAGELSSQIGLDIIAQTLDNSNGGKVLAGTALGLTVARVINLNKGLLFGNSLRLDGTRLDNAGGTLASQQDLNISLSGALDNTSGLLSSESALTVSAASLQNASGSLSSADALSVTTTEALRNQAGSITTDAALTLTSASLDNSQAGKLSGKGATQVTTGTFDNSQGGRLTSSDTLRLTAGKVINQNAGRIASALALTASVTSLDQQAGELFSNTSLSLDLNNGQLNNQGGLINASGMLLLKNLNGVSNQSGEISSAQAFTLNADSLDNSGGKLLSTQALTLVVNKALSNIKGTISAAALNARSDSLDNTEGMISSRAGLDVAVNTALTNVSGTLIGDGDMKLSAATVNNRLGQLASKQNLNAQIGSLQQQRGQMLAQGSLSLTGDTLDNRQKGFIGATKALDIRVTNVDNRGGELSSQDTITLTGQQLNNSDNGQVLAQNALTLNVAQITNRANGLLSTQAGLTLVGSSLDNTGGALSALKAMGINLSAALDNSQGLISSEDALTLKASSLTNTAGSVSSAGTLILDSAGAISNQGGKLVTDGALDLKSASLDNRQQGNISGKGLLTLKTGNFDNSQNGRVSSSNRLELTSAQLTNRDGGSIGSSQALMASVSRLDQQGGRLFSNTSLTLDLNNGQLNNQNGLINAPGALLLNNVNDVLNQNGEISSAQAFTLNAQQLDNTGGKLLSNQLLTLRIARALTNVKGMIAAAGVDTTANTLDNTGGTLTSRNNLDLTVTGLLTNRDKGLINAAQALKVGAASLDNQSGQVLGGTSLTLNTTSINNTAKGLINSTGTLNLSAGSLDSGNGGEVSAARDMTLVLNALSLNGGRLTGDAGLSIDMVGNDLNNLGGLITADGALTLNRLRDLNNQSGEVSSAQSFTLSGRTLDNSSGKLISSNVLTVSATSLLNQNGLISGWQGLNVSGNRLDNRNSGTLSSRSGNLVANLSGELLNGGNGALVSQNVLNVTANSLDNSGGILSSGTGQTLTVAGLLNNSQNGLIDSGAGLTLKANALSNAAGNLTAQQDFSFEGSSLDNSAGNLSSKGAMTLDLLDSLTNTSGKLASGGTLLLRRSTAINNQAGQLVSQSLMTLNTSGQLDNRNRGTVAANNTLAVVAGGSVLNDADGLIYSQGADARIQAASLSNVRGALQSAGALRVDVAGTVDNQNGRIIAQGGDLNLSAANLYNQGGVLSSLQGLFTSNVTGVLKNGYDANRQGGVIQAQRLNLTALGGFDNYGGRVSARTGEALINTSSFDNRNGGLYAKGLVRVTGGNFDNSGDNDGQIAGGQVELQLSGALNNRFGIIESDSTLAVTAASLDNQTGQLRALGGAGATNFQIGNLFDNRNGTLESANSDLILNAGSFLNGGGSLLHTGNGTFDISTANLTNAGGSIVTRGGLTLTADNWTNSSVIQAGRLTVNVGTLNQTAGGQLLASSSFSGSGGNWTNDGLIASDGGVDIRIGGTFAGSGRVSSVGALNLAASQLTLNGSGSIAGGSRAEISIAGSVNNYSRITSAGDLVVSAGAINNYGTLGGAQNLTLNTPSLLNSQGLIFSGGDLQVNAGTFTNQKGDMYGLRNVTFKGYGVDSASKVSNISGSMESGDSFSITASSFENRTEGSGGDQGFAVGRTLVKGLIAVQCLDCRGDHYSVNFVAKEFFEGGQDNDTSASSSIVSGRDFVFNGGDFSNRKSVISAVGNIVINANNVSNIGAVSGSIERTRTYLASGVTDGTIARSIPSVDAYNRRNNPDYPNVYYIGKDGDLRLGLIETYEVQSGSDTIFTYNEYIVRDSVTKADVENTIIQYNGEKPLPASSYDPNNLLALPSEITRFSLVSDVEVAKDGSGNGGRSAVIQAGGNVSITAKQDLQNSVIHQDYAGGAGTSKVQDTRTSGTGTTVIRINAQLPPDLAQQQVNPLSLPGFSLPTGQNGLFRLSGQTGTAAAVAQPVGLPQSWTMGGAAVSVAQREQTVSDAQASTIQIGSVDQISSASRQLGLTTRQSAGVSVNASAFDTSVPVASSIGGLVVPGHNSDSAGMTTVDSVTGIVTGNQGSGALLPVQNAGSTSGLPAITSVSSGNSAGLNAGMVQGTQISQAGQVVTGSQGSLVSAINQAPAGVRSGANAAVTNTPGSLGGLSAHSPLTTPINPVTGAAQSASAIKPGVAAASQTVTRVQGLPSSSFVSKPQKYLIETNPVLTELKQFMSSDYLLAGLGYDPEVSAKRLGDGLYEQRLVQQAVVARTGQAFIDGQTSNEAQFKYLMNNAIASKEQLNLAVGVSLSSQQVAALTHDIVWLEEHEVNGEKVLVPVLYLAQADNRLGPTGALIAGNDVSLIAGQNLDNVGTLHANNNLSAVAGNDLINTGLIEAGNRLDLLAGNDLINKAGGIIKGRDVSLTAINGDVINERTITSMDNSARGQRHNEFADSAARIEAANDMSISAGRDFINKGSELESGRDMSIQAGRDVTIAPTEVTNSLFTDSKHNSSDITQLGSTASAGRDLTVQAGRDISIIASQIDAKRDIAMAATENLTISSAADEEHSLSKSKKLTRQEDHVSQISADLDAGGSVALQAGQNLAVISSRITAGKEAYLVAGDQLDILAAQDSDYSLYDKKKKGSFGAKKTKRDEITDVRNIGSEITTGGDLLLASGGDQKYQAAKLESGKDLTIQSGGAVTFEGVKDLHDESHTKSNNDAFWTSSKGKGNTDETLRQTQMSAEGSIAIKAVDGLAIDVKQIDQKTVSQSIDAMVKADPQLAWLKQAEARGDVDWRLVKEVHESFKYQNSGLGPASQLIIAIALAAVMGPMMAGMNSMLQAGAISVATKATVSTVDNRGNLGKVLKDVTSKDSIKGYTVAIATAGVADSLGYKPTELGFDMPSAKIIALKITADAVIKTAVYGGSLADNLASSAVSTAAGIGGAKGAGAIGSLGFTDGDITKILLHAGLGGLLAEAMGGDFRAGAIAGGANEVLVGLLGDKLLPSNLVQGTPEYEQAQANLLALSQIVGVLGAAAKGSDVEVAAAVAANATQYNWLSHSEVREADEARAACGKNGGDVASCQLNITRAVDALDKARNYELSERKRAIQLQSFKDGGWTLGEYNKALFDDYFASKGVDRSDVTFDGYAPAKTLGYMLSERGVGSVQQALEWPGKVAGSIVNTVAHPVNTAVGIGQNIWSAAGSGVDWATSPIPAQGLERAGDKLLAQSDQEAGRLIFDVASGLITAEIGGFAARWVGGKWVQAEGGSKITNEAPQTPPVSKLESPASQADGDFGYLNQPGPSKPAAFFDAQASAKAFINNGRISFLDLERLVPPGTPNSFKSSTTIADGSKYQYKVNGQNVEIKWHAPDVNAAEKFPGSNAGAGWTAQIKIGNKLLGQDGVLYRKPSNATHIPVDF</sequence>
<dbReference type="SMART" id="SM00912">
    <property type="entry name" value="Haemagg_act"/>
    <property type="match status" value="1"/>
</dbReference>
<evidence type="ECO:0000259" key="2">
    <source>
        <dbReference type="SMART" id="SM00912"/>
    </source>
</evidence>
<dbReference type="Gene3D" id="2.160.20.10">
    <property type="entry name" value="Single-stranded right-handed beta-helix, Pectin lyase-like"/>
    <property type="match status" value="1"/>
</dbReference>
<dbReference type="NCBIfam" id="TIGR01901">
    <property type="entry name" value="adhes_NPXG"/>
    <property type="match status" value="1"/>
</dbReference>
<dbReference type="InterPro" id="IPR010069">
    <property type="entry name" value="CdiA_FHA1_rpt"/>
</dbReference>
<dbReference type="NCBIfam" id="TIGR01731">
    <property type="entry name" value="fil_hemag_20aa"/>
    <property type="match status" value="81"/>
</dbReference>
<feature type="compositionally biased region" description="Polar residues" evidence="1">
    <location>
        <begin position="4707"/>
        <end position="4718"/>
    </location>
</feature>
<dbReference type="HOGENOM" id="CLU_000043_5_0_6"/>
<dbReference type="STRING" id="1357279.N018_11170"/>
<dbReference type="RefSeq" id="WP_025389569.1">
    <property type="nucleotide sequence ID" value="NZ_CP007014.1"/>
</dbReference>
<evidence type="ECO:0000313" key="3">
    <source>
        <dbReference type="EMBL" id="AHG40779.1"/>
    </source>
</evidence>
<organism evidence="3 4">
    <name type="scientific">Pseudomonas syringae CC1557</name>
    <dbReference type="NCBI Taxonomy" id="1357279"/>
    <lineage>
        <taxon>Bacteria</taxon>
        <taxon>Pseudomonadati</taxon>
        <taxon>Pseudomonadota</taxon>
        <taxon>Gammaproteobacteria</taxon>
        <taxon>Pseudomonadales</taxon>
        <taxon>Pseudomonadaceae</taxon>
        <taxon>Pseudomonas</taxon>
        <taxon>Pseudomonas syringae</taxon>
    </lineage>
</organism>
<dbReference type="EMBL" id="CP007014">
    <property type="protein sequence ID" value="AHG40779.1"/>
    <property type="molecule type" value="Genomic_DNA"/>
</dbReference>
<gene>
    <name evidence="3" type="ORF">N018_11170</name>
</gene>
<dbReference type="InterPro" id="IPR011050">
    <property type="entry name" value="Pectin_lyase_fold/virulence"/>
</dbReference>
<dbReference type="Pfam" id="PF05594">
    <property type="entry name" value="Fil_haemagg"/>
    <property type="match status" value="36"/>
</dbReference>
<dbReference type="InterPro" id="IPR008638">
    <property type="entry name" value="FhaB/CdiA-like_TPS"/>
</dbReference>